<accession>A0ABT5WU91</accession>
<dbReference type="Proteomes" id="UP001216253">
    <property type="component" value="Unassembled WGS sequence"/>
</dbReference>
<feature type="domain" description="Amidohydrolase-related" evidence="3">
    <location>
        <begin position="126"/>
        <end position="374"/>
    </location>
</feature>
<dbReference type="RefSeq" id="WP_275229548.1">
    <property type="nucleotide sequence ID" value="NZ_JARESE010000062.1"/>
</dbReference>
<feature type="compositionally biased region" description="Basic and acidic residues" evidence="2">
    <location>
        <begin position="410"/>
        <end position="419"/>
    </location>
</feature>
<sequence length="449" mass="50868">MKMNDMVIISVDDHISEPPDMFQNHLSGAALESAPKLIQDANGKDLWVYQGLQFPSVGLNAVVGRPFEEYGMEPTSLDQLRDGCYNVHERIKDMDVNGIAASLNFGSVFDFAGGRLHRVPDKDLAKIHISAYNDWHIDEWCGAYPGRFIPCAILPTWDMDATIAELKRVSAKGCHTVSISENPTCQGLPSIHNAYWDPFYAAINELDMTICLHIGGGNPAPHASMETPIEAWISTMPMSIAYAASDWLQLEALHKYPDLRIALSEGSIGWVPYFTERADFSNWRHKAWTNSRFQQMKPSEMFRRHFLNCFIDDAFGLQNIRFIGEDNIAYECDYPHSDTLWPEVPEHLWPTINHLTDAQIDKITHRNAMRWFRFDPFAHFTREELTVGALREKARAEGVDTTPKSSAGERPVDEGDDRPVTSGDIMKMFMRHEDKDRMSRVTTAATADA</sequence>
<protein>
    <submittedName>
        <fullName evidence="4">Amidohydrolase family protein</fullName>
    </submittedName>
</protein>
<dbReference type="EMBL" id="JARESE010000062">
    <property type="protein sequence ID" value="MDE8653470.1"/>
    <property type="molecule type" value="Genomic_DNA"/>
</dbReference>
<dbReference type="Gene3D" id="3.20.20.140">
    <property type="entry name" value="Metal-dependent hydrolases"/>
    <property type="match status" value="1"/>
</dbReference>
<dbReference type="InterPro" id="IPR032465">
    <property type="entry name" value="ACMSD"/>
</dbReference>
<proteinExistence type="predicted"/>
<dbReference type="InterPro" id="IPR006680">
    <property type="entry name" value="Amidohydro-rel"/>
</dbReference>
<evidence type="ECO:0000259" key="3">
    <source>
        <dbReference type="Pfam" id="PF04909"/>
    </source>
</evidence>
<dbReference type="InterPro" id="IPR032466">
    <property type="entry name" value="Metal_Hydrolase"/>
</dbReference>
<dbReference type="PANTHER" id="PTHR21240:SF28">
    <property type="entry name" value="ISO-OROTATE DECARBOXYLASE (EUROFUNG)"/>
    <property type="match status" value="1"/>
</dbReference>
<evidence type="ECO:0000313" key="5">
    <source>
        <dbReference type="Proteomes" id="UP001216253"/>
    </source>
</evidence>
<keyword evidence="5" id="KW-1185">Reference proteome</keyword>
<feature type="region of interest" description="Disordered" evidence="2">
    <location>
        <begin position="394"/>
        <end position="423"/>
    </location>
</feature>
<dbReference type="SUPFAM" id="SSF51556">
    <property type="entry name" value="Metallo-dependent hydrolases"/>
    <property type="match status" value="1"/>
</dbReference>
<organism evidence="4 5">
    <name type="scientific">Novosphingobium album</name>
    <name type="common">ex Liu et al. 2023</name>
    <dbReference type="NCBI Taxonomy" id="3031130"/>
    <lineage>
        <taxon>Bacteria</taxon>
        <taxon>Pseudomonadati</taxon>
        <taxon>Pseudomonadota</taxon>
        <taxon>Alphaproteobacteria</taxon>
        <taxon>Sphingomonadales</taxon>
        <taxon>Sphingomonadaceae</taxon>
        <taxon>Novosphingobium</taxon>
    </lineage>
</organism>
<comment type="caution">
    <text evidence="4">The sequence shown here is derived from an EMBL/GenBank/DDBJ whole genome shotgun (WGS) entry which is preliminary data.</text>
</comment>
<dbReference type="PANTHER" id="PTHR21240">
    <property type="entry name" value="2-AMINO-3-CARBOXYLMUCONATE-6-SEMIALDEHYDE DECARBOXYLASE"/>
    <property type="match status" value="1"/>
</dbReference>
<evidence type="ECO:0000256" key="1">
    <source>
        <dbReference type="ARBA" id="ARBA00023239"/>
    </source>
</evidence>
<keyword evidence="1" id="KW-0456">Lyase</keyword>
<name>A0ABT5WU91_9SPHN</name>
<reference evidence="4 5" key="1">
    <citation type="submission" date="2023-03" db="EMBL/GenBank/DDBJ databases">
        <title>NovoSphingobium album sp. nov. isolated from polycyclic aromatic hydrocarbons- and heavy-metal polluted soil.</title>
        <authorList>
            <person name="Liu Z."/>
            <person name="Wang K."/>
        </authorList>
    </citation>
    <scope>NUCLEOTIDE SEQUENCE [LARGE SCALE GENOMIC DNA]</scope>
    <source>
        <strain evidence="4 5">H3SJ31-1</strain>
    </source>
</reference>
<evidence type="ECO:0000313" key="4">
    <source>
        <dbReference type="EMBL" id="MDE8653470.1"/>
    </source>
</evidence>
<evidence type="ECO:0000256" key="2">
    <source>
        <dbReference type="SAM" id="MobiDB-lite"/>
    </source>
</evidence>
<gene>
    <name evidence="4" type="ORF">PYV00_17365</name>
</gene>
<dbReference type="Pfam" id="PF04909">
    <property type="entry name" value="Amidohydro_2"/>
    <property type="match status" value="1"/>
</dbReference>